<proteinExistence type="predicted"/>
<dbReference type="PANTHER" id="PTHR30273:SF2">
    <property type="entry name" value="PROTEIN FECR"/>
    <property type="match status" value="1"/>
</dbReference>
<feature type="domain" description="FecR N-terminal" evidence="1">
    <location>
        <begin position="14"/>
        <end position="55"/>
    </location>
</feature>
<accession>A0A1E3FRS3</accession>
<reference evidence="3 5" key="2">
    <citation type="submission" date="2021-03" db="EMBL/GenBank/DDBJ databases">
        <title>Clinical course, treatment and visual outcome of an outbreak of Burkholderia contaminans endophthalmitis following cataract surgery.</title>
        <authorList>
            <person name="Lind C."/>
            <person name="Olsen K."/>
            <person name="Angelsen N.K."/>
            <person name="Krefting E.A."/>
            <person name="Fossen K."/>
            <person name="Gravningen K."/>
            <person name="Depoorter E."/>
            <person name="Vandamme P."/>
            <person name="Bertelsen G."/>
        </authorList>
    </citation>
    <scope>NUCLEOTIDE SEQUENCE [LARGE SCALE GENOMIC DNA]</scope>
    <source>
        <strain evidence="3 5">51242556</strain>
    </source>
</reference>
<dbReference type="EMBL" id="JAGEMX010000010">
    <property type="protein sequence ID" value="MBO1833101.1"/>
    <property type="molecule type" value="Genomic_DNA"/>
</dbReference>
<comment type="caution">
    <text evidence="2">The sequence shown here is derived from an EMBL/GenBank/DDBJ whole genome shotgun (WGS) entry which is preliminary data.</text>
</comment>
<evidence type="ECO:0000313" key="4">
    <source>
        <dbReference type="Proteomes" id="UP000611459"/>
    </source>
</evidence>
<dbReference type="InterPro" id="IPR012373">
    <property type="entry name" value="Ferrdict_sens_TM"/>
</dbReference>
<dbReference type="OrthoDB" id="1100567at2"/>
<sequence length="317" mass="34337">MLMNGNSTLDPVAQEAIDWEVRLRSGEISQEERDAFAAWRRADPAHEEAWARLQQRLGRLGPLQGTSSEAVRRALDEPSRHRRRLLKAGAGLGGIVLAGIATRQLVSTFSLDADYHNGDVVPQRVQFDGNVSVTAGAATRVYTRAREQADLYLAAGQVATDPNRAGHQSVVVTTRDGTVRTERARVSVDVLRLHTVVAVQGGDAVLAVPHGRRLRVPDGSAWSLSGGQIARMPETSVDIFSWTRGTLVVLDRAVPDVIETLGRYFGGYIRFPEAALSRRVSGVFPLDDAPAALRQLAESLGFSLNLYGKMLAVATPA</sequence>
<reference evidence="2" key="1">
    <citation type="submission" date="2021-01" db="EMBL/GenBank/DDBJ databases">
        <title>Outbreak of Burkholderia contaminns endophthalmitis traced to a clinical ventilation system.</title>
        <authorList>
            <person name="Lipuma J."/>
            <person name="Spilker T."/>
            <person name="Kratholm J."/>
        </authorList>
    </citation>
    <scope>NUCLEOTIDE SEQUENCE</scope>
    <source>
        <strain evidence="2">HI4954</strain>
    </source>
</reference>
<dbReference type="Proteomes" id="UP000611459">
    <property type="component" value="Unassembled WGS sequence"/>
</dbReference>
<evidence type="ECO:0000313" key="3">
    <source>
        <dbReference type="EMBL" id="MBO1833101.1"/>
    </source>
</evidence>
<dbReference type="AlphaFoldDB" id="A0A1E3FRS3"/>
<evidence type="ECO:0000313" key="2">
    <source>
        <dbReference type="EMBL" id="MBK1932604.1"/>
    </source>
</evidence>
<dbReference type="PIRSF" id="PIRSF018266">
    <property type="entry name" value="FecR"/>
    <property type="match status" value="1"/>
</dbReference>
<evidence type="ECO:0000313" key="5">
    <source>
        <dbReference type="Proteomes" id="UP000664048"/>
    </source>
</evidence>
<dbReference type="InterPro" id="IPR032623">
    <property type="entry name" value="FecR_N"/>
</dbReference>
<dbReference type="Pfam" id="PF16220">
    <property type="entry name" value="DUF4880"/>
    <property type="match status" value="1"/>
</dbReference>
<gene>
    <name evidence="3" type="ORF">J4M89_27315</name>
    <name evidence="2" type="ORF">JIN94_22225</name>
</gene>
<name>A0A1E3FRS3_9BURK</name>
<dbReference type="RefSeq" id="WP_046196786.1">
    <property type="nucleotide sequence ID" value="NZ_AP018359.1"/>
</dbReference>
<protein>
    <submittedName>
        <fullName evidence="2">DUF4880 domain-containing protein</fullName>
    </submittedName>
</protein>
<dbReference type="PANTHER" id="PTHR30273">
    <property type="entry name" value="PERIPLASMIC SIGNAL SENSOR AND SIGMA FACTOR ACTIVATOR FECR-RELATED"/>
    <property type="match status" value="1"/>
</dbReference>
<evidence type="ECO:0000259" key="1">
    <source>
        <dbReference type="Pfam" id="PF16220"/>
    </source>
</evidence>
<dbReference type="Proteomes" id="UP000664048">
    <property type="component" value="Unassembled WGS sequence"/>
</dbReference>
<dbReference type="Gene3D" id="3.55.50.30">
    <property type="match status" value="1"/>
</dbReference>
<organism evidence="2 4">
    <name type="scientific">Burkholderia contaminans</name>
    <dbReference type="NCBI Taxonomy" id="488447"/>
    <lineage>
        <taxon>Bacteria</taxon>
        <taxon>Pseudomonadati</taxon>
        <taxon>Pseudomonadota</taxon>
        <taxon>Betaproteobacteria</taxon>
        <taxon>Burkholderiales</taxon>
        <taxon>Burkholderiaceae</taxon>
        <taxon>Burkholderia</taxon>
        <taxon>Burkholderia cepacia complex</taxon>
    </lineage>
</organism>
<keyword evidence="5" id="KW-1185">Reference proteome</keyword>
<dbReference type="GeneID" id="93195350"/>
<dbReference type="GO" id="GO:0016989">
    <property type="term" value="F:sigma factor antagonist activity"/>
    <property type="evidence" value="ECO:0007669"/>
    <property type="project" value="TreeGrafter"/>
</dbReference>
<dbReference type="EMBL" id="JAENIB010000009">
    <property type="protein sequence ID" value="MBK1932604.1"/>
    <property type="molecule type" value="Genomic_DNA"/>
</dbReference>